<keyword evidence="1" id="KW-0812">Transmembrane</keyword>
<dbReference type="RefSeq" id="WP_146596707.1">
    <property type="nucleotide sequence ID" value="NZ_SJPT01000009.1"/>
</dbReference>
<dbReference type="Proteomes" id="UP000316304">
    <property type="component" value="Unassembled WGS sequence"/>
</dbReference>
<accession>A0A5C6C9V4</accession>
<proteinExistence type="predicted"/>
<feature type="transmembrane region" description="Helical" evidence="1">
    <location>
        <begin position="50"/>
        <end position="70"/>
    </location>
</feature>
<dbReference type="AlphaFoldDB" id="A0A5C6C9V4"/>
<keyword evidence="1" id="KW-1133">Transmembrane helix</keyword>
<dbReference type="EMBL" id="SJPT01000009">
    <property type="protein sequence ID" value="TWU20184.1"/>
    <property type="molecule type" value="Genomic_DNA"/>
</dbReference>
<reference evidence="2 3" key="1">
    <citation type="submission" date="2019-02" db="EMBL/GenBank/DDBJ databases">
        <title>Deep-cultivation of Planctomycetes and their phenomic and genomic characterization uncovers novel biology.</title>
        <authorList>
            <person name="Wiegand S."/>
            <person name="Jogler M."/>
            <person name="Boedeker C."/>
            <person name="Pinto D."/>
            <person name="Vollmers J."/>
            <person name="Rivas-Marin E."/>
            <person name="Kohn T."/>
            <person name="Peeters S.H."/>
            <person name="Heuer A."/>
            <person name="Rast P."/>
            <person name="Oberbeckmann S."/>
            <person name="Bunk B."/>
            <person name="Jeske O."/>
            <person name="Meyerdierks A."/>
            <person name="Storesund J.E."/>
            <person name="Kallscheuer N."/>
            <person name="Luecker S."/>
            <person name="Lage O.M."/>
            <person name="Pohl T."/>
            <person name="Merkel B.J."/>
            <person name="Hornburger P."/>
            <person name="Mueller R.-W."/>
            <person name="Bruemmer F."/>
            <person name="Labrenz M."/>
            <person name="Spormann A.M."/>
            <person name="Op Den Camp H."/>
            <person name="Overmann J."/>
            <person name="Amann R."/>
            <person name="Jetten M.S.M."/>
            <person name="Mascher T."/>
            <person name="Medema M.H."/>
            <person name="Devos D.P."/>
            <person name="Kaster A.-K."/>
            <person name="Ovreas L."/>
            <person name="Rohde M."/>
            <person name="Galperin M.Y."/>
            <person name="Jogler C."/>
        </authorList>
    </citation>
    <scope>NUCLEOTIDE SEQUENCE [LARGE SCALE GENOMIC DNA]</scope>
    <source>
        <strain evidence="2 3">Pla52o</strain>
    </source>
</reference>
<feature type="transmembrane region" description="Helical" evidence="1">
    <location>
        <begin position="6"/>
        <end position="29"/>
    </location>
</feature>
<protein>
    <submittedName>
        <fullName evidence="2">Uncharacterized protein</fullName>
    </submittedName>
</protein>
<gene>
    <name evidence="2" type="ORF">Pla52o_46990</name>
</gene>
<sequence length="84" mass="8832">MSYDEPLVGSLAVVFAVASSVVAVGPWAGPYRLRSIAAVEHRFGKLAARCLWLAVAIAAFAAGIAILSGVRPSYVEPVEHHSVE</sequence>
<organism evidence="2 3">
    <name type="scientific">Novipirellula galeiformis</name>
    <dbReference type="NCBI Taxonomy" id="2528004"/>
    <lineage>
        <taxon>Bacteria</taxon>
        <taxon>Pseudomonadati</taxon>
        <taxon>Planctomycetota</taxon>
        <taxon>Planctomycetia</taxon>
        <taxon>Pirellulales</taxon>
        <taxon>Pirellulaceae</taxon>
        <taxon>Novipirellula</taxon>
    </lineage>
</organism>
<keyword evidence="1" id="KW-0472">Membrane</keyword>
<evidence type="ECO:0000256" key="1">
    <source>
        <dbReference type="SAM" id="Phobius"/>
    </source>
</evidence>
<keyword evidence="3" id="KW-1185">Reference proteome</keyword>
<evidence type="ECO:0000313" key="2">
    <source>
        <dbReference type="EMBL" id="TWU20184.1"/>
    </source>
</evidence>
<name>A0A5C6C9V4_9BACT</name>
<evidence type="ECO:0000313" key="3">
    <source>
        <dbReference type="Proteomes" id="UP000316304"/>
    </source>
</evidence>
<comment type="caution">
    <text evidence="2">The sequence shown here is derived from an EMBL/GenBank/DDBJ whole genome shotgun (WGS) entry which is preliminary data.</text>
</comment>